<keyword evidence="4" id="KW-1185">Reference proteome</keyword>
<reference evidence="3 4" key="1">
    <citation type="submission" date="2024-01" db="EMBL/GenBank/DDBJ databases">
        <title>A draft genome for the cacao thread blight pathogen Marasmiellus scandens.</title>
        <authorList>
            <person name="Baruah I.K."/>
            <person name="Leung J."/>
            <person name="Bukari Y."/>
            <person name="Amoako-Attah I."/>
            <person name="Meinhardt L.W."/>
            <person name="Bailey B.A."/>
            <person name="Cohen S.P."/>
        </authorList>
    </citation>
    <scope>NUCLEOTIDE SEQUENCE [LARGE SCALE GENOMIC DNA]</scope>
    <source>
        <strain evidence="3 4">GH-19</strain>
    </source>
</reference>
<feature type="transmembrane region" description="Helical" evidence="2">
    <location>
        <begin position="59"/>
        <end position="78"/>
    </location>
</feature>
<keyword evidence="2" id="KW-0472">Membrane</keyword>
<feature type="transmembrane region" description="Helical" evidence="2">
    <location>
        <begin position="90"/>
        <end position="108"/>
    </location>
</feature>
<comment type="caution">
    <text evidence="3">The sequence shown here is derived from an EMBL/GenBank/DDBJ whole genome shotgun (WGS) entry which is preliminary data.</text>
</comment>
<gene>
    <name evidence="3" type="ORF">VKT23_000985</name>
</gene>
<evidence type="ECO:0000313" key="3">
    <source>
        <dbReference type="EMBL" id="KAK7472877.1"/>
    </source>
</evidence>
<keyword evidence="2" id="KW-0812">Transmembrane</keyword>
<feature type="region of interest" description="Disordered" evidence="1">
    <location>
        <begin position="203"/>
        <end position="225"/>
    </location>
</feature>
<accession>A0ABR1K9J6</accession>
<organism evidence="3 4">
    <name type="scientific">Marasmiellus scandens</name>
    <dbReference type="NCBI Taxonomy" id="2682957"/>
    <lineage>
        <taxon>Eukaryota</taxon>
        <taxon>Fungi</taxon>
        <taxon>Dikarya</taxon>
        <taxon>Basidiomycota</taxon>
        <taxon>Agaricomycotina</taxon>
        <taxon>Agaricomycetes</taxon>
        <taxon>Agaricomycetidae</taxon>
        <taxon>Agaricales</taxon>
        <taxon>Marasmiineae</taxon>
        <taxon>Omphalotaceae</taxon>
        <taxon>Marasmiellus</taxon>
    </lineage>
</organism>
<evidence type="ECO:0000313" key="4">
    <source>
        <dbReference type="Proteomes" id="UP001498398"/>
    </source>
</evidence>
<name>A0ABR1K9J6_9AGAR</name>
<feature type="transmembrane region" description="Helical" evidence="2">
    <location>
        <begin position="20"/>
        <end position="47"/>
    </location>
</feature>
<protein>
    <submittedName>
        <fullName evidence="3">Uncharacterized protein</fullName>
    </submittedName>
</protein>
<proteinExistence type="predicted"/>
<keyword evidence="2" id="KW-1133">Transmembrane helix</keyword>
<sequence length="225" mass="24676">MDLPQFLDPLLSYLSDVLPGPAYSLLISFLSRTIALVAAFYSLWSTLLSTNPSQWDTQLVLPPLIALLSAYLALSSLYRTTSFVFRTSVWFVKWGTIFASLAALWAWFMGGGNAVGNSGIVSNLGGLVLDILNGGNVESGSDGRSKRARPKPWDSFETHRNWQYEEAQASGKEPLQIIEEIIGAAGASVKESHWWNVLQDVMKSQDQGEVQDEGRSGRSKGSTSR</sequence>
<dbReference type="Proteomes" id="UP001498398">
    <property type="component" value="Unassembled WGS sequence"/>
</dbReference>
<evidence type="ECO:0000256" key="2">
    <source>
        <dbReference type="SAM" id="Phobius"/>
    </source>
</evidence>
<evidence type="ECO:0000256" key="1">
    <source>
        <dbReference type="SAM" id="MobiDB-lite"/>
    </source>
</evidence>
<dbReference type="EMBL" id="JBANRG010000001">
    <property type="protein sequence ID" value="KAK7472877.1"/>
    <property type="molecule type" value="Genomic_DNA"/>
</dbReference>